<dbReference type="SMART" id="SM00490">
    <property type="entry name" value="HELICc"/>
    <property type="match status" value="1"/>
</dbReference>
<dbReference type="PANTHER" id="PTHR47961:SF10">
    <property type="entry name" value="ATP-DEPENDENT DNA HELICASE HEL308"/>
    <property type="match status" value="1"/>
</dbReference>
<name>A0A5J6X1D1_9GAMM</name>
<feature type="domain" description="Helicase ATP-binding" evidence="5">
    <location>
        <begin position="253"/>
        <end position="426"/>
    </location>
</feature>
<dbReference type="PROSITE" id="PS51194">
    <property type="entry name" value="HELICASE_CTER"/>
    <property type="match status" value="1"/>
</dbReference>
<dbReference type="InterPro" id="IPR001650">
    <property type="entry name" value="Helicase_C-like"/>
</dbReference>
<keyword evidence="2" id="KW-0378">Hydrolase</keyword>
<dbReference type="GO" id="GO:0005524">
    <property type="term" value="F:ATP binding"/>
    <property type="evidence" value="ECO:0007669"/>
    <property type="project" value="UniProtKB-KW"/>
</dbReference>
<dbReference type="Proteomes" id="UP000594034">
    <property type="component" value="Chromosome"/>
</dbReference>
<evidence type="ECO:0000259" key="5">
    <source>
        <dbReference type="PROSITE" id="PS51192"/>
    </source>
</evidence>
<dbReference type="SUPFAM" id="SSF52540">
    <property type="entry name" value="P-loop containing nucleoside triphosphate hydrolases"/>
    <property type="match status" value="1"/>
</dbReference>
<sequence>MKPEQKSQLLLGVTRSKAKMIEYNVPEEHHIKIIQDPAKLFPISIGLLGDLATTMNRDNPDPELLSELRRSLLFSAHFFDSYVQSKLNESLDPYLLLVGASSYYLCDLPGSASVLARKVDADFPDLDAYGLENLIFWMLRGDISTYFGGAEGKLGNYIDAVFEALVQFVQNGTGEKEVLDQLRKLRGAVYELGSPRQLLLGDIATALIRKKIQNSCWIALPFYSGLSRDKWQPSIQKKSFIKELWPAQHLLGRADVLKGKSAIVQMPTSAGKTKATELILRSAFLADRVALAIIIAPFRALCHEIKNSLIEAFHNEPTKVDELSDALQTDFEIAELLGHQQILVVTPEKLLYVLRHAPELADHIGLLVFDEGHQFDSGTRGITYELLLTSLRSMIPERTQKVLISAVISNAKSVGEWLNGEPNVVEGTTLIPTFRSVGFASWLDQLGRIEYVDSRDAEQGEFFVPRVIERFTLGRKPRETTERFFPEQAMKPNGKPNPDFGKTVALYLGLRLAPNGSIAIFCGRKSTAASICDKIVDIIERGAPLALPSDFSDTQEVERLRHLHVENLGADAPASQSAAHGIFSHHGNTPHGIRLAVEHAMRNDLVRFVVCTSTLAQGVNLPIRYLIVTSVYQGMERIKVRDFHNLIGRAGRAGMHTEGSILFADPVIYDKRKVRRDKWRWEQVKELLEPSNSEPCISNLLSIFDAIKSDDEKFIITMEALDFAKAYINDPDEVTQYAARIAAQHGNKGFSRDGVERQVAWRISLICAIESFLLSHWDESEDGLSEADVTRLAEGTLAFFLADDQKKEHIRELFQLLAGNISANITDPARRKIYGRTLYGIRDAQAIEGWVQANVDSLLSIDDETEALDLVWPLLTQHINGGVFTKFDKPEVLKEIAHGWISGRPFNDLLKIIRERKCKMIWGTRRREFKVDHVVDVCEGTLAYEGALLVGALCEFVGASDQKEAGELISKLQLFQKRLKYGLPTETAISLYELGFSDRVVSQGIAKEMGLIETQKDDLINTFKQKRDAASATIEKYPSYFHERMNEFIF</sequence>
<dbReference type="InterPro" id="IPR014001">
    <property type="entry name" value="Helicase_ATP-bd"/>
</dbReference>
<keyword evidence="8" id="KW-1185">Reference proteome</keyword>
<evidence type="ECO:0000256" key="4">
    <source>
        <dbReference type="ARBA" id="ARBA00022840"/>
    </source>
</evidence>
<dbReference type="GO" id="GO:0003676">
    <property type="term" value="F:nucleic acid binding"/>
    <property type="evidence" value="ECO:0007669"/>
    <property type="project" value="InterPro"/>
</dbReference>
<dbReference type="Gene3D" id="3.40.50.300">
    <property type="entry name" value="P-loop containing nucleotide triphosphate hydrolases"/>
    <property type="match status" value="2"/>
</dbReference>
<evidence type="ECO:0000256" key="1">
    <source>
        <dbReference type="ARBA" id="ARBA00022741"/>
    </source>
</evidence>
<dbReference type="PANTHER" id="PTHR47961">
    <property type="entry name" value="DNA POLYMERASE THETA, PUTATIVE (AFU_ORTHOLOGUE AFUA_1G05260)-RELATED"/>
    <property type="match status" value="1"/>
</dbReference>
<evidence type="ECO:0000256" key="2">
    <source>
        <dbReference type="ARBA" id="ARBA00022801"/>
    </source>
</evidence>
<dbReference type="EMBL" id="CP040449">
    <property type="protein sequence ID" value="QFI56404.1"/>
    <property type="molecule type" value="Genomic_DNA"/>
</dbReference>
<dbReference type="Pfam" id="PF00271">
    <property type="entry name" value="Helicase_C"/>
    <property type="match status" value="1"/>
</dbReference>
<gene>
    <name evidence="7" type="ORF">FE240_18000</name>
</gene>
<dbReference type="SMART" id="SM00487">
    <property type="entry name" value="DEXDc"/>
    <property type="match status" value="1"/>
</dbReference>
<accession>A0A5J6X1D1</accession>
<keyword evidence="1" id="KW-0547">Nucleotide-binding</keyword>
<dbReference type="InterPro" id="IPR050474">
    <property type="entry name" value="Hel308_SKI2-like"/>
</dbReference>
<dbReference type="PROSITE" id="PS51192">
    <property type="entry name" value="HELICASE_ATP_BIND_1"/>
    <property type="match status" value="1"/>
</dbReference>
<dbReference type="Pfam" id="PF00270">
    <property type="entry name" value="DEAD"/>
    <property type="match status" value="1"/>
</dbReference>
<dbReference type="KEGG" id="asim:FE240_18000"/>
<dbReference type="RefSeq" id="WP_193002823.1">
    <property type="nucleotide sequence ID" value="NZ_CP040449.1"/>
</dbReference>
<proteinExistence type="predicted"/>
<reference evidence="7 8" key="1">
    <citation type="submission" date="2019-05" db="EMBL/GenBank/DDBJ databases">
        <title>OXA-830, a novel chromosomally encoded expanded-spectrum class D beta-lactamase in Aeromonas simiae.</title>
        <authorList>
            <person name="Zhou W."/>
            <person name="Chen Q."/>
        </authorList>
    </citation>
    <scope>NUCLEOTIDE SEQUENCE [LARGE SCALE GENOMIC DNA]</scope>
    <source>
        <strain evidence="7 8">A6</strain>
    </source>
</reference>
<keyword evidence="4" id="KW-0067">ATP-binding</keyword>
<protein>
    <submittedName>
        <fullName evidence="7">DEAD/DEAH box helicase</fullName>
    </submittedName>
</protein>
<evidence type="ECO:0000313" key="7">
    <source>
        <dbReference type="EMBL" id="QFI56404.1"/>
    </source>
</evidence>
<dbReference type="GO" id="GO:0016787">
    <property type="term" value="F:hydrolase activity"/>
    <property type="evidence" value="ECO:0007669"/>
    <property type="project" value="UniProtKB-KW"/>
</dbReference>
<feature type="domain" description="Helicase C-terminal" evidence="6">
    <location>
        <begin position="502"/>
        <end position="701"/>
    </location>
</feature>
<dbReference type="InterPro" id="IPR027417">
    <property type="entry name" value="P-loop_NTPase"/>
</dbReference>
<evidence type="ECO:0000256" key="3">
    <source>
        <dbReference type="ARBA" id="ARBA00022806"/>
    </source>
</evidence>
<organism evidence="7 8">
    <name type="scientific">Aeromonas simiae</name>
    <dbReference type="NCBI Taxonomy" id="218936"/>
    <lineage>
        <taxon>Bacteria</taxon>
        <taxon>Pseudomonadati</taxon>
        <taxon>Pseudomonadota</taxon>
        <taxon>Gammaproteobacteria</taxon>
        <taxon>Aeromonadales</taxon>
        <taxon>Aeromonadaceae</taxon>
        <taxon>Aeromonas</taxon>
    </lineage>
</organism>
<keyword evidence="3 7" id="KW-0347">Helicase</keyword>
<evidence type="ECO:0000259" key="6">
    <source>
        <dbReference type="PROSITE" id="PS51194"/>
    </source>
</evidence>
<dbReference type="GO" id="GO:0004386">
    <property type="term" value="F:helicase activity"/>
    <property type="evidence" value="ECO:0007669"/>
    <property type="project" value="UniProtKB-KW"/>
</dbReference>
<dbReference type="InterPro" id="IPR011545">
    <property type="entry name" value="DEAD/DEAH_box_helicase_dom"/>
</dbReference>
<evidence type="ECO:0000313" key="8">
    <source>
        <dbReference type="Proteomes" id="UP000594034"/>
    </source>
</evidence>
<dbReference type="AlphaFoldDB" id="A0A5J6X1D1"/>